<evidence type="ECO:0000313" key="2">
    <source>
        <dbReference type="Proteomes" id="UP000325081"/>
    </source>
</evidence>
<keyword evidence="2" id="KW-1185">Reference proteome</keyword>
<dbReference type="EMBL" id="BKCP01005572">
    <property type="protein sequence ID" value="GER39029.1"/>
    <property type="molecule type" value="Genomic_DNA"/>
</dbReference>
<sequence length="116" mass="12823">MATFSFSFTRLTSGKILNTTLIAKTSHLLFCNPVKAQQVPHCLNGPGRSPVAKGSFALPVSGVEALKAVNLPNIICYRLADGRHFQYRVIGLFPGLRFQRKSVRCPPETDKSKNDY</sequence>
<accession>A0A5A7Q1L7</accession>
<dbReference type="Proteomes" id="UP000325081">
    <property type="component" value="Unassembled WGS sequence"/>
</dbReference>
<name>A0A5A7Q1L7_STRAF</name>
<proteinExistence type="predicted"/>
<evidence type="ECO:0000313" key="1">
    <source>
        <dbReference type="EMBL" id="GER39029.1"/>
    </source>
</evidence>
<organism evidence="1 2">
    <name type="scientific">Striga asiatica</name>
    <name type="common">Asiatic witchweed</name>
    <name type="synonym">Buchnera asiatica</name>
    <dbReference type="NCBI Taxonomy" id="4170"/>
    <lineage>
        <taxon>Eukaryota</taxon>
        <taxon>Viridiplantae</taxon>
        <taxon>Streptophyta</taxon>
        <taxon>Embryophyta</taxon>
        <taxon>Tracheophyta</taxon>
        <taxon>Spermatophyta</taxon>
        <taxon>Magnoliopsida</taxon>
        <taxon>eudicotyledons</taxon>
        <taxon>Gunneridae</taxon>
        <taxon>Pentapetalae</taxon>
        <taxon>asterids</taxon>
        <taxon>lamiids</taxon>
        <taxon>Lamiales</taxon>
        <taxon>Orobanchaceae</taxon>
        <taxon>Buchnereae</taxon>
        <taxon>Striga</taxon>
    </lineage>
</organism>
<dbReference type="AlphaFoldDB" id="A0A5A7Q1L7"/>
<gene>
    <name evidence="1" type="ORF">STAS_15589</name>
</gene>
<protein>
    <submittedName>
        <fullName evidence="1">Indole-3-butyric acid response 5</fullName>
    </submittedName>
</protein>
<comment type="caution">
    <text evidence="1">The sequence shown here is derived from an EMBL/GenBank/DDBJ whole genome shotgun (WGS) entry which is preliminary data.</text>
</comment>
<reference evidence="2" key="1">
    <citation type="journal article" date="2019" name="Curr. Biol.">
        <title>Genome Sequence of Striga asiatica Provides Insight into the Evolution of Plant Parasitism.</title>
        <authorList>
            <person name="Yoshida S."/>
            <person name="Kim S."/>
            <person name="Wafula E.K."/>
            <person name="Tanskanen J."/>
            <person name="Kim Y.M."/>
            <person name="Honaas L."/>
            <person name="Yang Z."/>
            <person name="Spallek T."/>
            <person name="Conn C.E."/>
            <person name="Ichihashi Y."/>
            <person name="Cheong K."/>
            <person name="Cui S."/>
            <person name="Der J.P."/>
            <person name="Gundlach H."/>
            <person name="Jiao Y."/>
            <person name="Hori C."/>
            <person name="Ishida J.K."/>
            <person name="Kasahara H."/>
            <person name="Kiba T."/>
            <person name="Kim M.S."/>
            <person name="Koo N."/>
            <person name="Laohavisit A."/>
            <person name="Lee Y.H."/>
            <person name="Lumba S."/>
            <person name="McCourt P."/>
            <person name="Mortimer J.C."/>
            <person name="Mutuku J.M."/>
            <person name="Nomura T."/>
            <person name="Sasaki-Sekimoto Y."/>
            <person name="Seto Y."/>
            <person name="Wang Y."/>
            <person name="Wakatake T."/>
            <person name="Sakakibara H."/>
            <person name="Demura T."/>
            <person name="Yamaguchi S."/>
            <person name="Yoneyama K."/>
            <person name="Manabe R.I."/>
            <person name="Nelson D.C."/>
            <person name="Schulman A.H."/>
            <person name="Timko M.P."/>
            <person name="dePamphilis C.W."/>
            <person name="Choi D."/>
            <person name="Shirasu K."/>
        </authorList>
    </citation>
    <scope>NUCLEOTIDE SEQUENCE [LARGE SCALE GENOMIC DNA]</scope>
    <source>
        <strain evidence="2">cv. UVA1</strain>
    </source>
</reference>